<proteinExistence type="predicted"/>
<protein>
    <recommendedName>
        <fullName evidence="2">Tail protein</fullName>
    </recommendedName>
</protein>
<evidence type="ECO:0000313" key="1">
    <source>
        <dbReference type="EMBL" id="QJA62104.1"/>
    </source>
</evidence>
<gene>
    <name evidence="1" type="ORF">MM415B00826_0015</name>
</gene>
<reference evidence="1" key="1">
    <citation type="submission" date="2020-03" db="EMBL/GenBank/DDBJ databases">
        <title>The deep terrestrial virosphere.</title>
        <authorList>
            <person name="Holmfeldt K."/>
            <person name="Nilsson E."/>
            <person name="Simone D."/>
            <person name="Lopez-Fernandez M."/>
            <person name="Wu X."/>
            <person name="de Brujin I."/>
            <person name="Lundin D."/>
            <person name="Andersson A."/>
            <person name="Bertilsson S."/>
            <person name="Dopson M."/>
        </authorList>
    </citation>
    <scope>NUCLEOTIDE SEQUENCE</scope>
    <source>
        <strain evidence="1">MM415B00826</strain>
    </source>
</reference>
<name>A0A6M3IXQ3_9ZZZZ</name>
<evidence type="ECO:0008006" key="2">
    <source>
        <dbReference type="Google" id="ProtNLM"/>
    </source>
</evidence>
<sequence length="257" mass="27275">MSFTTPWTAVAGTVVTAANWNTYIRDNQRYLKGIGQVPTIESGLTIDNTDGDERLLLPLLTTAECATTLNAEGEVAHDEQTHRVKVHNGSGLYSIVSTADVDDTPADGATTDPISSNWAYDFTNTLTTAGDITFATAARTWDRLAIGTALQLLRTNAGTTAPEWATVAGIQIVSSNYAGNNGNDRQITTGFVCKAVFVTDLTAYQWLCISASGTTKWTTAPAMSFVSDVVLHATDGFAVDAAHANATGTTYYYVAIG</sequence>
<dbReference type="EMBL" id="MT141462">
    <property type="protein sequence ID" value="QJA62104.1"/>
    <property type="molecule type" value="Genomic_DNA"/>
</dbReference>
<organism evidence="1">
    <name type="scientific">viral metagenome</name>
    <dbReference type="NCBI Taxonomy" id="1070528"/>
    <lineage>
        <taxon>unclassified sequences</taxon>
        <taxon>metagenomes</taxon>
        <taxon>organismal metagenomes</taxon>
    </lineage>
</organism>
<accession>A0A6M3IXQ3</accession>
<dbReference type="AlphaFoldDB" id="A0A6M3IXQ3"/>